<protein>
    <submittedName>
        <fullName evidence="1">SFRICE_002811</fullName>
    </submittedName>
</protein>
<evidence type="ECO:0000313" key="1">
    <source>
        <dbReference type="EMBL" id="SOQ47448.1"/>
    </source>
</evidence>
<name>A0A2H1W324_SPOFR</name>
<dbReference type="AlphaFoldDB" id="A0A2H1W324"/>
<organism evidence="1">
    <name type="scientific">Spodoptera frugiperda</name>
    <name type="common">Fall armyworm</name>
    <dbReference type="NCBI Taxonomy" id="7108"/>
    <lineage>
        <taxon>Eukaryota</taxon>
        <taxon>Metazoa</taxon>
        <taxon>Ecdysozoa</taxon>
        <taxon>Arthropoda</taxon>
        <taxon>Hexapoda</taxon>
        <taxon>Insecta</taxon>
        <taxon>Pterygota</taxon>
        <taxon>Neoptera</taxon>
        <taxon>Endopterygota</taxon>
        <taxon>Lepidoptera</taxon>
        <taxon>Glossata</taxon>
        <taxon>Ditrysia</taxon>
        <taxon>Noctuoidea</taxon>
        <taxon>Noctuidae</taxon>
        <taxon>Amphipyrinae</taxon>
        <taxon>Spodoptera</taxon>
    </lineage>
</organism>
<sequence>MGRGQLACNLTYTTKSVTSVFCEALIRIFSCVVGAFTNIQVHMHMTPRPKTTICGSHKELLRAGIEPATRCTAASCPATAPTVQSNQSAAFHSTRDFTLAIKGYQDSFDFLLCRGCVYKHTSSHAHDTQTRNNNLWITQRVAPCGNRTHYPLRGSQLPSHRTNRAVTLFQLYHKLAC</sequence>
<proteinExistence type="predicted"/>
<accession>A0A2H1W324</accession>
<gene>
    <name evidence="1" type="ORF">SFRICE_002811</name>
</gene>
<dbReference type="EMBL" id="ODYU01005996">
    <property type="protein sequence ID" value="SOQ47448.1"/>
    <property type="molecule type" value="Genomic_DNA"/>
</dbReference>
<reference evidence="1" key="1">
    <citation type="submission" date="2016-07" db="EMBL/GenBank/DDBJ databases">
        <authorList>
            <person name="Bretaudeau A."/>
        </authorList>
    </citation>
    <scope>NUCLEOTIDE SEQUENCE</scope>
    <source>
        <strain evidence="1">Rice</strain>
        <tissue evidence="1">Whole body</tissue>
    </source>
</reference>